<name>A0A1T5P6T1_9BACT</name>
<evidence type="ECO:0000256" key="4">
    <source>
        <dbReference type="ARBA" id="ARBA00023136"/>
    </source>
</evidence>
<organism evidence="7 8">
    <name type="scientific">Chitinophaga ginsengisegetis</name>
    <dbReference type="NCBI Taxonomy" id="393003"/>
    <lineage>
        <taxon>Bacteria</taxon>
        <taxon>Pseudomonadati</taxon>
        <taxon>Bacteroidota</taxon>
        <taxon>Chitinophagia</taxon>
        <taxon>Chitinophagales</taxon>
        <taxon>Chitinophagaceae</taxon>
        <taxon>Chitinophaga</taxon>
    </lineage>
</organism>
<gene>
    <name evidence="7" type="ORF">SAMN05660461_4309</name>
</gene>
<keyword evidence="4 5" id="KW-0472">Membrane</keyword>
<keyword evidence="8" id="KW-1185">Reference proteome</keyword>
<evidence type="ECO:0000313" key="8">
    <source>
        <dbReference type="Proteomes" id="UP000190166"/>
    </source>
</evidence>
<dbReference type="Proteomes" id="UP000190166">
    <property type="component" value="Unassembled WGS sequence"/>
</dbReference>
<reference evidence="7 8" key="1">
    <citation type="submission" date="2017-02" db="EMBL/GenBank/DDBJ databases">
        <authorList>
            <person name="Peterson S.W."/>
        </authorList>
    </citation>
    <scope>NUCLEOTIDE SEQUENCE [LARGE SCALE GENOMIC DNA]</scope>
    <source>
        <strain evidence="7 8">DSM 18108</strain>
    </source>
</reference>
<protein>
    <submittedName>
        <fullName evidence="7">TM2 domain-containing protein</fullName>
    </submittedName>
</protein>
<feature type="domain" description="TM2" evidence="6">
    <location>
        <begin position="49"/>
        <end position="93"/>
    </location>
</feature>
<evidence type="ECO:0000256" key="2">
    <source>
        <dbReference type="ARBA" id="ARBA00022692"/>
    </source>
</evidence>
<feature type="transmembrane region" description="Helical" evidence="5">
    <location>
        <begin position="74"/>
        <end position="95"/>
    </location>
</feature>
<accession>A0A1T5P6T1</accession>
<keyword evidence="2 5" id="KW-0812">Transmembrane</keyword>
<proteinExistence type="predicted"/>
<dbReference type="Pfam" id="PF05154">
    <property type="entry name" value="TM2"/>
    <property type="match status" value="1"/>
</dbReference>
<keyword evidence="3 5" id="KW-1133">Transmembrane helix</keyword>
<comment type="subcellular location">
    <subcellularLocation>
        <location evidence="1">Membrane</location>
        <topology evidence="1">Multi-pass membrane protein</topology>
    </subcellularLocation>
</comment>
<dbReference type="RefSeq" id="WP_079471574.1">
    <property type="nucleotide sequence ID" value="NZ_FUZZ01000003.1"/>
</dbReference>
<dbReference type="GO" id="GO:0016020">
    <property type="term" value="C:membrane"/>
    <property type="evidence" value="ECO:0007669"/>
    <property type="project" value="UniProtKB-SubCell"/>
</dbReference>
<sequence length="116" mass="12929">MNDFSFAMLPGIEAEEMMWLQELTKGYSAENKQRFLAVYQGRRKDPQTILICSLIGFLGVAGVQRFLVDQIAMGIVYFITLGFCGIGTIIDAINARKMTWQFNKKEALASAALLGL</sequence>
<dbReference type="EMBL" id="FUZZ01000003">
    <property type="protein sequence ID" value="SKD08415.1"/>
    <property type="molecule type" value="Genomic_DNA"/>
</dbReference>
<evidence type="ECO:0000313" key="7">
    <source>
        <dbReference type="EMBL" id="SKD08415.1"/>
    </source>
</evidence>
<dbReference type="STRING" id="393003.SAMN05660461_4309"/>
<evidence type="ECO:0000256" key="5">
    <source>
        <dbReference type="SAM" id="Phobius"/>
    </source>
</evidence>
<dbReference type="InterPro" id="IPR007829">
    <property type="entry name" value="TM2"/>
</dbReference>
<dbReference type="AlphaFoldDB" id="A0A1T5P6T1"/>
<evidence type="ECO:0000259" key="6">
    <source>
        <dbReference type="Pfam" id="PF05154"/>
    </source>
</evidence>
<feature type="transmembrane region" description="Helical" evidence="5">
    <location>
        <begin position="49"/>
        <end position="68"/>
    </location>
</feature>
<evidence type="ECO:0000256" key="3">
    <source>
        <dbReference type="ARBA" id="ARBA00022989"/>
    </source>
</evidence>
<evidence type="ECO:0000256" key="1">
    <source>
        <dbReference type="ARBA" id="ARBA00004141"/>
    </source>
</evidence>